<comment type="caution">
    <text evidence="4">The sequence shown here is derived from an EMBL/GenBank/DDBJ whole genome shotgun (WGS) entry which is preliminary data.</text>
</comment>
<dbReference type="Gene3D" id="2.40.70.10">
    <property type="entry name" value="Acid Proteases"/>
    <property type="match status" value="2"/>
</dbReference>
<dbReference type="Gene3D" id="2.60.40.1960">
    <property type="match status" value="1"/>
</dbReference>
<evidence type="ECO:0000313" key="4">
    <source>
        <dbReference type="EMBL" id="CAK0839439.1"/>
    </source>
</evidence>
<feature type="signal peptide" evidence="2">
    <location>
        <begin position="1"/>
        <end position="18"/>
    </location>
</feature>
<dbReference type="Pfam" id="PF00026">
    <property type="entry name" value="Asp"/>
    <property type="match status" value="1"/>
</dbReference>
<reference evidence="4" key="1">
    <citation type="submission" date="2023-10" db="EMBL/GenBank/DDBJ databases">
        <authorList>
            <person name="Chen Y."/>
            <person name="Shah S."/>
            <person name="Dougan E. K."/>
            <person name="Thang M."/>
            <person name="Chan C."/>
        </authorList>
    </citation>
    <scope>NUCLEOTIDE SEQUENCE [LARGE SCALE GENOMIC DNA]</scope>
</reference>
<sequence length="409" mass="43008">MAATAPAACLLWAGLSAAAQPWPSAAAPPACRAEGRRASVSLLQVSSRAQVRAGVSMPLRRAAVRGRAGSGAVHKLAYFGTVQVGTPRQSFSVVMDTGSGNLISNDDCESGACTSHRRFAEGSSSTVGAVSCSSDGDGGGTADEITVTFGTGSVEGRCLRDRVCLGSACAEARFIAASHESSSPFEAFAFDGILGLALAGMAQAPAFSLMGLLTEGHALHRPIFAVFMSNSDEESSEVMFGAVREEHMASELFWVNVTGTAGYWEITMEDILAPSDCRQPDHGDLQGLPGGRGHGHVPAGRAVRHDRLAPEAAGREPELLELRLAPRPRLCHRRQDPELGAQRVRGQQRLQLPHGADAAGPATAEWPALHLRDPLPAEVLQRVRLGELQGRLRRRAARGRGAGGAAVHR</sequence>
<evidence type="ECO:0000259" key="3">
    <source>
        <dbReference type="PROSITE" id="PS51767"/>
    </source>
</evidence>
<evidence type="ECO:0000256" key="1">
    <source>
        <dbReference type="ARBA" id="ARBA00007447"/>
    </source>
</evidence>
<proteinExistence type="inferred from homology"/>
<accession>A0ABN9T364</accession>
<dbReference type="PANTHER" id="PTHR47966">
    <property type="entry name" value="BETA-SITE APP-CLEAVING ENZYME, ISOFORM A-RELATED"/>
    <property type="match status" value="1"/>
</dbReference>
<dbReference type="PROSITE" id="PS51767">
    <property type="entry name" value="PEPTIDASE_A1"/>
    <property type="match status" value="1"/>
</dbReference>
<name>A0ABN9T364_9DINO</name>
<dbReference type="PANTHER" id="PTHR47966:SF75">
    <property type="entry name" value="ENDOPEPTIDASE (CTSD), PUTATIVE (AFU_ORTHOLOGUE AFUA_4G07040)-RELATED"/>
    <property type="match status" value="1"/>
</dbReference>
<evidence type="ECO:0000256" key="2">
    <source>
        <dbReference type="SAM" id="SignalP"/>
    </source>
</evidence>
<feature type="domain" description="Peptidase A1" evidence="3">
    <location>
        <begin position="78"/>
        <end position="409"/>
    </location>
</feature>
<evidence type="ECO:0000313" key="5">
    <source>
        <dbReference type="Proteomes" id="UP001189429"/>
    </source>
</evidence>
<dbReference type="SUPFAM" id="SSF50630">
    <property type="entry name" value="Acid proteases"/>
    <property type="match status" value="1"/>
</dbReference>
<comment type="similarity">
    <text evidence="1">Belongs to the peptidase A1 family.</text>
</comment>
<feature type="chain" id="PRO_5045159620" description="Peptidase A1 domain-containing protein" evidence="2">
    <location>
        <begin position="19"/>
        <end position="409"/>
    </location>
</feature>
<keyword evidence="2" id="KW-0732">Signal</keyword>
<dbReference type="InterPro" id="IPR021109">
    <property type="entry name" value="Peptidase_aspartic_dom_sf"/>
</dbReference>
<keyword evidence="5" id="KW-1185">Reference proteome</keyword>
<organism evidence="4 5">
    <name type="scientific">Prorocentrum cordatum</name>
    <dbReference type="NCBI Taxonomy" id="2364126"/>
    <lineage>
        <taxon>Eukaryota</taxon>
        <taxon>Sar</taxon>
        <taxon>Alveolata</taxon>
        <taxon>Dinophyceae</taxon>
        <taxon>Prorocentrales</taxon>
        <taxon>Prorocentraceae</taxon>
        <taxon>Prorocentrum</taxon>
    </lineage>
</organism>
<dbReference type="Proteomes" id="UP001189429">
    <property type="component" value="Unassembled WGS sequence"/>
</dbReference>
<dbReference type="InterPro" id="IPR033121">
    <property type="entry name" value="PEPTIDASE_A1"/>
</dbReference>
<gene>
    <name evidence="4" type="ORF">PCOR1329_LOCUS35111</name>
</gene>
<protein>
    <recommendedName>
        <fullName evidence="3">Peptidase A1 domain-containing protein</fullName>
    </recommendedName>
</protein>
<dbReference type="InterPro" id="IPR001461">
    <property type="entry name" value="Aspartic_peptidase_A1"/>
</dbReference>
<dbReference type="EMBL" id="CAUYUJ010014293">
    <property type="protein sequence ID" value="CAK0839439.1"/>
    <property type="molecule type" value="Genomic_DNA"/>
</dbReference>